<protein>
    <recommendedName>
        <fullName evidence="6">FAD-binding domain-containing protein</fullName>
    </recommendedName>
</protein>
<comment type="caution">
    <text evidence="7">The sequence shown here is derived from an EMBL/GenBank/DDBJ whole genome shotgun (WGS) entry which is preliminary data.</text>
</comment>
<dbReference type="PANTHER" id="PTHR47356:SF2">
    <property type="entry name" value="FAD-BINDING DOMAIN-CONTAINING PROTEIN-RELATED"/>
    <property type="match status" value="1"/>
</dbReference>
<dbReference type="GO" id="GO:0004497">
    <property type="term" value="F:monooxygenase activity"/>
    <property type="evidence" value="ECO:0007669"/>
    <property type="project" value="InterPro"/>
</dbReference>
<keyword evidence="3" id="KW-0274">FAD</keyword>
<dbReference type="SUPFAM" id="SSF51905">
    <property type="entry name" value="FAD/NAD(P)-binding domain"/>
    <property type="match status" value="1"/>
</dbReference>
<evidence type="ECO:0000256" key="3">
    <source>
        <dbReference type="ARBA" id="ARBA00022827"/>
    </source>
</evidence>
<organism evidence="7 8">
    <name type="scientific">Linnemannia schmuckeri</name>
    <dbReference type="NCBI Taxonomy" id="64567"/>
    <lineage>
        <taxon>Eukaryota</taxon>
        <taxon>Fungi</taxon>
        <taxon>Fungi incertae sedis</taxon>
        <taxon>Mucoromycota</taxon>
        <taxon>Mortierellomycotina</taxon>
        <taxon>Mortierellomycetes</taxon>
        <taxon>Mortierellales</taxon>
        <taxon>Mortierellaceae</taxon>
        <taxon>Linnemannia</taxon>
    </lineage>
</organism>
<dbReference type="Proteomes" id="UP000748756">
    <property type="component" value="Unassembled WGS sequence"/>
</dbReference>
<comment type="similarity">
    <text evidence="1">Belongs to the paxM FAD-dependent monooxygenase family.</text>
</comment>
<dbReference type="InterPro" id="IPR036188">
    <property type="entry name" value="FAD/NAD-bd_sf"/>
</dbReference>
<keyword evidence="8" id="KW-1185">Reference proteome</keyword>
<keyword evidence="4" id="KW-0560">Oxidoreductase</keyword>
<evidence type="ECO:0000256" key="4">
    <source>
        <dbReference type="ARBA" id="ARBA00023002"/>
    </source>
</evidence>
<keyword evidence="5" id="KW-0472">Membrane</keyword>
<reference evidence="7" key="1">
    <citation type="journal article" date="2020" name="Fungal Divers.">
        <title>Resolving the Mortierellaceae phylogeny through synthesis of multi-gene phylogenetics and phylogenomics.</title>
        <authorList>
            <person name="Vandepol N."/>
            <person name="Liber J."/>
            <person name="Desiro A."/>
            <person name="Na H."/>
            <person name="Kennedy M."/>
            <person name="Barry K."/>
            <person name="Grigoriev I.V."/>
            <person name="Miller A.N."/>
            <person name="O'Donnell K."/>
            <person name="Stajich J.E."/>
            <person name="Bonito G."/>
        </authorList>
    </citation>
    <scope>NUCLEOTIDE SEQUENCE</scope>
    <source>
        <strain evidence="7">NRRL 6426</strain>
    </source>
</reference>
<feature type="domain" description="FAD-binding" evidence="6">
    <location>
        <begin position="315"/>
        <end position="363"/>
    </location>
</feature>
<gene>
    <name evidence="7" type="ORF">BG015_010010</name>
</gene>
<proteinExistence type="inferred from homology"/>
<keyword evidence="5" id="KW-0812">Transmembrane</keyword>
<dbReference type="OrthoDB" id="655030at2759"/>
<evidence type="ECO:0000259" key="6">
    <source>
        <dbReference type="Pfam" id="PF01494"/>
    </source>
</evidence>
<accession>A0A9P5V8X1</accession>
<dbReference type="PRINTS" id="PR00420">
    <property type="entry name" value="RNGMNOXGNASE"/>
</dbReference>
<evidence type="ECO:0000256" key="2">
    <source>
        <dbReference type="ARBA" id="ARBA00022630"/>
    </source>
</evidence>
<evidence type="ECO:0000313" key="8">
    <source>
        <dbReference type="Proteomes" id="UP000748756"/>
    </source>
</evidence>
<dbReference type="InterPro" id="IPR002938">
    <property type="entry name" value="FAD-bd"/>
</dbReference>
<evidence type="ECO:0000256" key="1">
    <source>
        <dbReference type="ARBA" id="ARBA00007992"/>
    </source>
</evidence>
<dbReference type="GO" id="GO:0071949">
    <property type="term" value="F:FAD binding"/>
    <property type="evidence" value="ECO:0007669"/>
    <property type="project" value="InterPro"/>
</dbReference>
<evidence type="ECO:0000256" key="5">
    <source>
        <dbReference type="SAM" id="Phobius"/>
    </source>
</evidence>
<dbReference type="AlphaFoldDB" id="A0A9P5V8X1"/>
<dbReference type="Pfam" id="PF01494">
    <property type="entry name" value="FAD_binding_3"/>
    <property type="match status" value="2"/>
</dbReference>
<dbReference type="PANTHER" id="PTHR47356">
    <property type="entry name" value="FAD-DEPENDENT MONOOXYGENASE ASQG-RELATED"/>
    <property type="match status" value="1"/>
</dbReference>
<feature type="transmembrane region" description="Helical" evidence="5">
    <location>
        <begin position="23"/>
        <end position="40"/>
    </location>
</feature>
<evidence type="ECO:0000313" key="7">
    <source>
        <dbReference type="EMBL" id="KAF9148259.1"/>
    </source>
</evidence>
<name>A0A9P5V8X1_9FUNG</name>
<feature type="domain" description="FAD-binding" evidence="6">
    <location>
        <begin position="22"/>
        <end position="192"/>
    </location>
</feature>
<dbReference type="EMBL" id="JAAAUQ010000687">
    <property type="protein sequence ID" value="KAF9148259.1"/>
    <property type="molecule type" value="Genomic_DNA"/>
</dbReference>
<keyword evidence="5" id="KW-1133">Transmembrane helix</keyword>
<dbReference type="InterPro" id="IPR050562">
    <property type="entry name" value="FAD_mOase_fung"/>
</dbReference>
<keyword evidence="2" id="KW-0285">Flavoprotein</keyword>
<dbReference type="Gene3D" id="3.50.50.60">
    <property type="entry name" value="FAD/NAD(P)-binding domain"/>
    <property type="match status" value="1"/>
</dbReference>
<sequence>MEINPAVTFQHDRSIMYAKRPKVLIVGAGLAGLSLGMLLHKAGIPFEIYERALEVKPLGSAMYFNATTAPMFKQCGIYDEFVSVSKPVSTMKICNEQRQLEYMIQFHGHEELFGAEGYIVARPKLYDILLRQIPQEHLHLGKKVLSMDQGGNGVLLRFSDGTEAEGDILVGADGAYSAVRQGLYEKLKKEKRLPTGDGLPLPFSTVCLVGQTRPLTAEEFPDIELPDCQFRTAVGTNKPYAWKTFTTAQRSVCFIVMQFLDMESSKDNDAFRNSEWGPEAAQAMCEQVRDFPVISGSEKGVTMGDIFDWTPKDLISKVMLEEKVFDTWFDCRTVLIGDACHKFNPSGGVGAANAMHDAIVLANLINGLPFHPIADEIEGAFRAYKRERIDWVKKAYSSSAVLRTMAGPTMAAKMVRYIAKRIPAWAMRKAELRVLSNRPSVAYLPPQEDKGSIRPFFQPSLSARAPVEEEKTKVVGSFEEKKEEVQVAVQTSKAV</sequence>